<keyword evidence="1" id="KW-0430">Lectin</keyword>
<feature type="transmembrane region" description="Helical" evidence="2">
    <location>
        <begin position="32"/>
        <end position="56"/>
    </location>
</feature>
<keyword evidence="2" id="KW-0812">Transmembrane</keyword>
<name>A0A8C7IS27_ONCKI</name>
<dbReference type="Gene3D" id="3.10.100.10">
    <property type="entry name" value="Mannose-Binding Protein A, subunit A"/>
    <property type="match status" value="1"/>
</dbReference>
<dbReference type="PANTHER" id="PTHR22803">
    <property type="entry name" value="MANNOSE, PHOSPHOLIPASE, LECTIN RECEPTOR RELATED"/>
    <property type="match status" value="1"/>
</dbReference>
<dbReference type="Pfam" id="PF00059">
    <property type="entry name" value="Lectin_C"/>
    <property type="match status" value="1"/>
</dbReference>
<dbReference type="GO" id="GO:0030246">
    <property type="term" value="F:carbohydrate binding"/>
    <property type="evidence" value="ECO:0007669"/>
    <property type="project" value="UniProtKB-KW"/>
</dbReference>
<accession>A0A8C7IS27</accession>
<keyword evidence="2" id="KW-0472">Membrane</keyword>
<dbReference type="CDD" id="cd03590">
    <property type="entry name" value="CLECT_DC-SIGN_like"/>
    <property type="match status" value="1"/>
</dbReference>
<dbReference type="SMART" id="SM00034">
    <property type="entry name" value="CLECT"/>
    <property type="match status" value="1"/>
</dbReference>
<keyword evidence="2" id="KW-1133">Transmembrane helix</keyword>
<dbReference type="InterPro" id="IPR050111">
    <property type="entry name" value="C-type_lectin/snaclec_domain"/>
</dbReference>
<proteinExistence type="predicted"/>
<sequence length="207" mass="23922">THKTVVDNEEVFIYANYDTSHDFRNKMSHSRAAAVCLGLLCVLLLARITGLCLYYNGVLGSYEKNCKTNSTAERDQLQSSNNRYFSCSLYHISKGTKLWTESRQDCLRRGADLVIINSREEQVFIHELIDKGFWIGLTDRDEEGIWKFVNGTPLTTVYWMRGEPHSYQGKDEDCVEQWTSFSNPEDSWCETQCSELRLEVCEKVAYP</sequence>
<dbReference type="InterPro" id="IPR001304">
    <property type="entry name" value="C-type_lectin-like"/>
</dbReference>
<evidence type="ECO:0000313" key="5">
    <source>
        <dbReference type="Proteomes" id="UP000694557"/>
    </source>
</evidence>
<evidence type="ECO:0000259" key="3">
    <source>
        <dbReference type="PROSITE" id="PS50041"/>
    </source>
</evidence>
<reference evidence="4" key="1">
    <citation type="submission" date="2025-08" db="UniProtKB">
        <authorList>
            <consortium name="Ensembl"/>
        </authorList>
    </citation>
    <scope>IDENTIFICATION</scope>
</reference>
<evidence type="ECO:0000313" key="4">
    <source>
        <dbReference type="Ensembl" id="ENSOKIP00005077311.1"/>
    </source>
</evidence>
<organism evidence="4 5">
    <name type="scientific">Oncorhynchus kisutch</name>
    <name type="common">Coho salmon</name>
    <name type="synonym">Salmo kisutch</name>
    <dbReference type="NCBI Taxonomy" id="8019"/>
    <lineage>
        <taxon>Eukaryota</taxon>
        <taxon>Metazoa</taxon>
        <taxon>Chordata</taxon>
        <taxon>Craniata</taxon>
        <taxon>Vertebrata</taxon>
        <taxon>Euteleostomi</taxon>
        <taxon>Actinopterygii</taxon>
        <taxon>Neopterygii</taxon>
        <taxon>Teleostei</taxon>
        <taxon>Protacanthopterygii</taxon>
        <taxon>Salmoniformes</taxon>
        <taxon>Salmonidae</taxon>
        <taxon>Salmoninae</taxon>
        <taxon>Oncorhynchus</taxon>
    </lineage>
</organism>
<keyword evidence="5" id="KW-1185">Reference proteome</keyword>
<dbReference type="AlphaFoldDB" id="A0A8C7IS27"/>
<dbReference type="InterPro" id="IPR016187">
    <property type="entry name" value="CTDL_fold"/>
</dbReference>
<dbReference type="Proteomes" id="UP000694557">
    <property type="component" value="Unassembled WGS sequence"/>
</dbReference>
<dbReference type="SUPFAM" id="SSF56436">
    <property type="entry name" value="C-type lectin-like"/>
    <property type="match status" value="1"/>
</dbReference>
<dbReference type="InterPro" id="IPR016186">
    <property type="entry name" value="C-type_lectin-like/link_sf"/>
</dbReference>
<evidence type="ECO:0000256" key="1">
    <source>
        <dbReference type="ARBA" id="ARBA00022734"/>
    </source>
</evidence>
<reference evidence="4" key="2">
    <citation type="submission" date="2025-09" db="UniProtKB">
        <authorList>
            <consortium name="Ensembl"/>
        </authorList>
    </citation>
    <scope>IDENTIFICATION</scope>
</reference>
<evidence type="ECO:0000256" key="2">
    <source>
        <dbReference type="SAM" id="Phobius"/>
    </source>
</evidence>
<dbReference type="InterPro" id="IPR033989">
    <property type="entry name" value="CD209-like_CTLD"/>
</dbReference>
<protein>
    <recommendedName>
        <fullName evidence="3">C-type lectin domain-containing protein</fullName>
    </recommendedName>
</protein>
<feature type="domain" description="C-type lectin" evidence="3">
    <location>
        <begin position="85"/>
        <end position="202"/>
    </location>
</feature>
<dbReference type="Ensembl" id="ENSOKIT00005082381.1">
    <property type="protein sequence ID" value="ENSOKIP00005077311.1"/>
    <property type="gene ID" value="ENSOKIG00005033412.1"/>
</dbReference>
<dbReference type="PROSITE" id="PS50041">
    <property type="entry name" value="C_TYPE_LECTIN_2"/>
    <property type="match status" value="1"/>
</dbReference>
<dbReference type="GeneTree" id="ENSGT01020000230338"/>